<dbReference type="PANTHER" id="PTHR23121:SF9">
    <property type="entry name" value="SODIUM-DEPENDENT GLUCOSE TRANSPORTER 1"/>
    <property type="match status" value="1"/>
</dbReference>
<dbReference type="Gene3D" id="1.20.1250.20">
    <property type="entry name" value="MFS general substrate transporter like domains"/>
    <property type="match status" value="1"/>
</dbReference>
<dbReference type="EMBL" id="PZQS01000005">
    <property type="protein sequence ID" value="PVD30383.1"/>
    <property type="molecule type" value="Genomic_DNA"/>
</dbReference>
<organism evidence="5 6">
    <name type="scientific">Pomacea canaliculata</name>
    <name type="common">Golden apple snail</name>
    <dbReference type="NCBI Taxonomy" id="400727"/>
    <lineage>
        <taxon>Eukaryota</taxon>
        <taxon>Metazoa</taxon>
        <taxon>Spiralia</taxon>
        <taxon>Lophotrochozoa</taxon>
        <taxon>Mollusca</taxon>
        <taxon>Gastropoda</taxon>
        <taxon>Caenogastropoda</taxon>
        <taxon>Architaenioglossa</taxon>
        <taxon>Ampullarioidea</taxon>
        <taxon>Ampullariidae</taxon>
        <taxon>Pomacea</taxon>
    </lineage>
</organism>
<name>A0A2T7PAE6_POMCA</name>
<evidence type="ECO:0000256" key="1">
    <source>
        <dbReference type="ARBA" id="ARBA00022692"/>
    </source>
</evidence>
<dbReference type="SUPFAM" id="SSF103473">
    <property type="entry name" value="MFS general substrate transporter"/>
    <property type="match status" value="1"/>
</dbReference>
<feature type="transmembrane region" description="Helical" evidence="4">
    <location>
        <begin position="141"/>
        <end position="160"/>
    </location>
</feature>
<evidence type="ECO:0008006" key="7">
    <source>
        <dbReference type="Google" id="ProtNLM"/>
    </source>
</evidence>
<dbReference type="STRING" id="400727.A0A2T7PAE6"/>
<dbReference type="InterPro" id="IPR036259">
    <property type="entry name" value="MFS_trans_sf"/>
</dbReference>
<evidence type="ECO:0000256" key="4">
    <source>
        <dbReference type="SAM" id="Phobius"/>
    </source>
</evidence>
<feature type="transmembrane region" description="Helical" evidence="4">
    <location>
        <begin position="207"/>
        <end position="230"/>
    </location>
</feature>
<comment type="caution">
    <text evidence="5">The sequence shown here is derived from an EMBL/GenBank/DDBJ whole genome shotgun (WGS) entry which is preliminary data.</text>
</comment>
<reference evidence="5 6" key="1">
    <citation type="submission" date="2018-04" db="EMBL/GenBank/DDBJ databases">
        <title>The genome of golden apple snail Pomacea canaliculata provides insight into stress tolerance and invasive adaptation.</title>
        <authorList>
            <person name="Liu C."/>
            <person name="Liu B."/>
            <person name="Ren Y."/>
            <person name="Zhang Y."/>
            <person name="Wang H."/>
            <person name="Li S."/>
            <person name="Jiang F."/>
            <person name="Yin L."/>
            <person name="Zhang G."/>
            <person name="Qian W."/>
            <person name="Fan W."/>
        </authorList>
    </citation>
    <scope>NUCLEOTIDE SEQUENCE [LARGE SCALE GENOMIC DNA]</scope>
    <source>
        <strain evidence="5">SZHN2017</strain>
        <tissue evidence="5">Muscle</tissue>
    </source>
</reference>
<keyword evidence="2 4" id="KW-1133">Transmembrane helix</keyword>
<evidence type="ECO:0000313" key="6">
    <source>
        <dbReference type="Proteomes" id="UP000245119"/>
    </source>
</evidence>
<gene>
    <name evidence="5" type="ORF">C0Q70_09648</name>
</gene>
<proteinExistence type="predicted"/>
<dbReference type="PANTHER" id="PTHR23121">
    <property type="entry name" value="SODIUM-DEPENDENT GLUCOSE TRANSPORTER 1"/>
    <property type="match status" value="1"/>
</dbReference>
<dbReference type="Pfam" id="PF07690">
    <property type="entry name" value="MFS_1"/>
    <property type="match status" value="1"/>
</dbReference>
<protein>
    <recommendedName>
        <fullName evidence="7">Major facilitator superfamily (MFS) profile domain-containing protein</fullName>
    </recommendedName>
</protein>
<feature type="transmembrane region" description="Helical" evidence="4">
    <location>
        <begin position="50"/>
        <end position="68"/>
    </location>
</feature>
<keyword evidence="3 4" id="KW-0472">Membrane</keyword>
<feature type="transmembrane region" description="Helical" evidence="4">
    <location>
        <begin position="117"/>
        <end position="135"/>
    </location>
</feature>
<sequence length="308" mass="33457">MALENVGDAVTLNDKQTEKQLSPEGTPTDTQNAVSGFRTKLKLPEYRRRCLRTLWLGLSFCALGFAVGQRGPAFLDIQIITQTDVKSASFFFTAASVGYLVGSLTAGMVYDKLNKSLLLIMSLLGLSFTTIALPWCSPYVLMIMIHFLCSMCAGSVDTVGNAELVRIWGNEGEMAMQFLHFAFAFGGVISPLITAPFLTPVPEEDGQGVWVCTVLAGISMSSIFPTGFLWMEEEFVRVTGRVASSILVASSSGTMVNPIALGALMQNLTPMCRLYLRKHYIISEVRTLEIVAPTLAVDGDTTHETADV</sequence>
<keyword evidence="1 4" id="KW-0812">Transmembrane</keyword>
<dbReference type="OrthoDB" id="9626824at2759"/>
<evidence type="ECO:0000313" key="5">
    <source>
        <dbReference type="EMBL" id="PVD30383.1"/>
    </source>
</evidence>
<keyword evidence="6" id="KW-1185">Reference proteome</keyword>
<feature type="transmembrane region" description="Helical" evidence="4">
    <location>
        <begin position="181"/>
        <end position="201"/>
    </location>
</feature>
<accession>A0A2T7PAE6</accession>
<dbReference type="AlphaFoldDB" id="A0A2T7PAE6"/>
<evidence type="ECO:0000256" key="2">
    <source>
        <dbReference type="ARBA" id="ARBA00022989"/>
    </source>
</evidence>
<dbReference type="GO" id="GO:0022857">
    <property type="term" value="F:transmembrane transporter activity"/>
    <property type="evidence" value="ECO:0007669"/>
    <property type="project" value="InterPro"/>
</dbReference>
<dbReference type="InterPro" id="IPR011701">
    <property type="entry name" value="MFS"/>
</dbReference>
<feature type="transmembrane region" description="Helical" evidence="4">
    <location>
        <begin position="242"/>
        <end position="265"/>
    </location>
</feature>
<dbReference type="Proteomes" id="UP000245119">
    <property type="component" value="Linkage Group LG5"/>
</dbReference>
<evidence type="ECO:0000256" key="3">
    <source>
        <dbReference type="ARBA" id="ARBA00023136"/>
    </source>
</evidence>
<feature type="transmembrane region" description="Helical" evidence="4">
    <location>
        <begin position="88"/>
        <end position="110"/>
    </location>
</feature>